<dbReference type="HOGENOM" id="CLU_152619_0_0_9"/>
<organism evidence="2 3">
    <name type="scientific">Halobacteroides halobius (strain ATCC 35273 / DSM 5150 / MD-1)</name>
    <dbReference type="NCBI Taxonomy" id="748449"/>
    <lineage>
        <taxon>Bacteria</taxon>
        <taxon>Bacillati</taxon>
        <taxon>Bacillota</taxon>
        <taxon>Clostridia</taxon>
        <taxon>Halanaerobiales</taxon>
        <taxon>Halobacteroidaceae</taxon>
        <taxon>Halobacteroides</taxon>
    </lineage>
</organism>
<proteinExistence type="predicted"/>
<dbReference type="PATRIC" id="fig|748449.3.peg.599"/>
<sequence length="98" mass="11114">MKKEVNIAPKPIHTGDIVTVSYNGKLAKNGAEKLYIHAGTSSSANWQNITDIEMQPGSNGYWTAQLEVQNGEQFNFCFKDSANNWDNNNHQDWSYDIY</sequence>
<dbReference type="OrthoDB" id="1683298at2"/>
<dbReference type="Proteomes" id="UP000010880">
    <property type="component" value="Chromosome"/>
</dbReference>
<dbReference type="InterPro" id="IPR013783">
    <property type="entry name" value="Ig-like_fold"/>
</dbReference>
<feature type="domain" description="Carbohydrate binding module family 25" evidence="1">
    <location>
        <begin position="15"/>
        <end position="98"/>
    </location>
</feature>
<dbReference type="RefSeq" id="WP_015326340.1">
    <property type="nucleotide sequence ID" value="NC_019978.1"/>
</dbReference>
<dbReference type="SMART" id="SM01066">
    <property type="entry name" value="CBM_25"/>
    <property type="match status" value="1"/>
</dbReference>
<dbReference type="STRING" id="748449.Halha_0641"/>
<dbReference type="Pfam" id="PF16760">
    <property type="entry name" value="CBM53"/>
    <property type="match status" value="1"/>
</dbReference>
<dbReference type="Gene3D" id="2.60.40.10">
    <property type="entry name" value="Immunoglobulins"/>
    <property type="match status" value="1"/>
</dbReference>
<evidence type="ECO:0000313" key="3">
    <source>
        <dbReference type="Proteomes" id="UP000010880"/>
    </source>
</evidence>
<dbReference type="KEGG" id="hhl:Halha_0641"/>
<dbReference type="EMBL" id="CP003359">
    <property type="protein sequence ID" value="AGB40614.1"/>
    <property type="molecule type" value="Genomic_DNA"/>
</dbReference>
<dbReference type="InterPro" id="IPR005085">
    <property type="entry name" value="CBM25"/>
</dbReference>
<protein>
    <submittedName>
        <fullName evidence="2">Carbohydrate binding domain (Family 25)</fullName>
    </submittedName>
</protein>
<reference evidence="3" key="1">
    <citation type="submission" date="2012-02" db="EMBL/GenBank/DDBJ databases">
        <title>The complete genome of Halobacteroides halobius DSM 5150.</title>
        <authorList>
            <person name="Lucas S."/>
            <person name="Copeland A."/>
            <person name="Lapidus A."/>
            <person name="Glavina del Rio T."/>
            <person name="Dalin E."/>
            <person name="Tice H."/>
            <person name="Bruce D."/>
            <person name="Goodwin L."/>
            <person name="Pitluck S."/>
            <person name="Peters L."/>
            <person name="Mikhailova N."/>
            <person name="Gu W."/>
            <person name="Kyrpides N."/>
            <person name="Mavromatis K."/>
            <person name="Ivanova N."/>
            <person name="Brettin T."/>
            <person name="Detter J.C."/>
            <person name="Han C."/>
            <person name="Larimer F."/>
            <person name="Land M."/>
            <person name="Hauser L."/>
            <person name="Markowitz V."/>
            <person name="Cheng J.-F."/>
            <person name="Hugenholtz P."/>
            <person name="Woyke T."/>
            <person name="Wu D."/>
            <person name="Tindall B."/>
            <person name="Pomrenke H."/>
            <person name="Brambilla E."/>
            <person name="Klenk H.-P."/>
            <person name="Eisen J.A."/>
        </authorList>
    </citation>
    <scope>NUCLEOTIDE SEQUENCE [LARGE SCALE GENOMIC DNA]</scope>
    <source>
        <strain evidence="3">ATCC 35273 / DSM 5150 / MD-1</strain>
    </source>
</reference>
<accession>L0K8C2</accession>
<dbReference type="GO" id="GO:2001070">
    <property type="term" value="F:starch binding"/>
    <property type="evidence" value="ECO:0007669"/>
    <property type="project" value="InterPro"/>
</dbReference>
<name>L0K8C2_HALHC</name>
<gene>
    <name evidence="2" type="ordered locus">Halha_0641</name>
</gene>
<evidence type="ECO:0000259" key="1">
    <source>
        <dbReference type="SMART" id="SM01066"/>
    </source>
</evidence>
<dbReference type="AlphaFoldDB" id="L0K8C2"/>
<evidence type="ECO:0000313" key="2">
    <source>
        <dbReference type="EMBL" id="AGB40614.1"/>
    </source>
</evidence>
<keyword evidence="3" id="KW-1185">Reference proteome</keyword>